<evidence type="ECO:0000256" key="9">
    <source>
        <dbReference type="RuleBase" id="RU003357"/>
    </source>
</evidence>
<comment type="subcellular location">
    <subcellularLocation>
        <location evidence="1 8">Cell outer membrane</location>
        <topology evidence="1 8">Multi-pass membrane protein</topology>
    </subcellularLocation>
</comment>
<keyword evidence="13" id="KW-0675">Receptor</keyword>
<reference evidence="14" key="1">
    <citation type="submission" date="2023-07" db="EMBL/GenBank/DDBJ databases">
        <title>Genome mining of underrepresented organisms for secondary metabolites.</title>
        <authorList>
            <person name="D'Agostino P.M."/>
        </authorList>
    </citation>
    <scope>NUCLEOTIDE SEQUENCE [LARGE SCALE GENOMIC DNA]</scope>
    <source>
        <strain evidence="14">WS4403</strain>
    </source>
</reference>
<evidence type="ECO:0000259" key="11">
    <source>
        <dbReference type="Pfam" id="PF00593"/>
    </source>
</evidence>
<evidence type="ECO:0000256" key="2">
    <source>
        <dbReference type="ARBA" id="ARBA00022448"/>
    </source>
</evidence>
<evidence type="ECO:0000256" key="4">
    <source>
        <dbReference type="ARBA" id="ARBA00022692"/>
    </source>
</evidence>
<feature type="signal peptide" evidence="10">
    <location>
        <begin position="1"/>
        <end position="41"/>
    </location>
</feature>
<keyword evidence="14" id="KW-1185">Reference proteome</keyword>
<sequence>MMFINALRSPELSRFPSSDRRIKLRAIVSLMPLLLAFPLRADPLDDNNNEMVVSASRTATEKKDSPQVVTIISKEQIEQQRQLTSDTSQILSNLLPAFSPSRQKMSGSGETFRGRIPLVLVDGIPQSNPLRPTGREMHTIDASMIERIEVIHGANASNGIGASGGVINLITRRPAPGSFNQHFSVEATTPTSQLNSETMSYKTTYAVDGREEYLDYMFAVSYEDQGLLLDGNNQPVGVDNTQGDLMDSRAYDILGKVGYWLDDDQRIQLSVNRYQLKGKNQYLSVTGDREQGIPTGSVKGTPPGDAPFNSVWTTGITYDNYNLAGMKLNALAFYQQYEALFGSTISGSFQDPTIAPVGTLYDQSRAVTSKYGTKMSLTKDDLWDDYLKVTLGFDTLFDSSKQDLWGTHRTYVPEVKYTDLSPFMQLEVAPLASVKLFGGVRYEYARLDIDSYQTIASANSVTVGGGKPSFDKTLYNVGAVWTPVEQLSLFANYSQGFTMPDVGRVLRGINTPGMSVDSFLNLQPIVTNNTEVGFRFQQQPFDLEVSYYKSTSKLGSRVDRVGDMYVTRREKTEIDGIETAVGYAVTENQKLKLGYSHMRGRYDSDDDGSLDAKMDGLNVSPDRIIASWSANWTPEWSTFIQGNWALSRSFDEEDKEFSGYALIDAAVGYKLPRGRLNLAVSNLLDKQYITYYSQSALVEPDRYFAGRGRTLTLGYNVDF</sequence>
<dbReference type="InterPro" id="IPR012910">
    <property type="entry name" value="Plug_dom"/>
</dbReference>
<keyword evidence="7 8" id="KW-0998">Cell outer membrane</keyword>
<gene>
    <name evidence="13" type="ORF">J2125_004626</name>
</gene>
<evidence type="ECO:0000256" key="6">
    <source>
        <dbReference type="ARBA" id="ARBA00023136"/>
    </source>
</evidence>
<evidence type="ECO:0000256" key="10">
    <source>
        <dbReference type="SAM" id="SignalP"/>
    </source>
</evidence>
<evidence type="ECO:0000313" key="13">
    <source>
        <dbReference type="EMBL" id="MBP2171434.1"/>
    </source>
</evidence>
<keyword evidence="4 8" id="KW-0812">Transmembrane</keyword>
<dbReference type="InterPro" id="IPR036942">
    <property type="entry name" value="Beta-barrel_TonB_sf"/>
</dbReference>
<comment type="similarity">
    <text evidence="8 9">Belongs to the TonB-dependent receptor family.</text>
</comment>
<dbReference type="InterPro" id="IPR000531">
    <property type="entry name" value="Beta-barrel_TonB"/>
</dbReference>
<dbReference type="Gene3D" id="2.170.130.10">
    <property type="entry name" value="TonB-dependent receptor, plug domain"/>
    <property type="match status" value="1"/>
</dbReference>
<protein>
    <submittedName>
        <fullName evidence="13">Iron complex outermembrane receptor protein</fullName>
    </submittedName>
</protein>
<dbReference type="SUPFAM" id="SSF56935">
    <property type="entry name" value="Porins"/>
    <property type="match status" value="1"/>
</dbReference>
<dbReference type="PANTHER" id="PTHR30069:SF42">
    <property type="entry name" value="FERRIC AEROBACTIN RECEPTOR"/>
    <property type="match status" value="1"/>
</dbReference>
<name>A0ABS4PFK7_9GAMM</name>
<comment type="caution">
    <text evidence="13">The sequence shown here is derived from an EMBL/GenBank/DDBJ whole genome shotgun (WGS) entry which is preliminary data.</text>
</comment>
<organism evidence="13 14">
    <name type="scientific">Winslowiella toletana</name>
    <dbReference type="NCBI Taxonomy" id="92490"/>
    <lineage>
        <taxon>Bacteria</taxon>
        <taxon>Pseudomonadati</taxon>
        <taxon>Pseudomonadota</taxon>
        <taxon>Gammaproteobacteria</taxon>
        <taxon>Enterobacterales</taxon>
        <taxon>Erwiniaceae</taxon>
        <taxon>Winslowiella</taxon>
    </lineage>
</organism>
<keyword evidence="10" id="KW-0732">Signal</keyword>
<evidence type="ECO:0000256" key="3">
    <source>
        <dbReference type="ARBA" id="ARBA00022452"/>
    </source>
</evidence>
<feature type="domain" description="TonB-dependent receptor-like beta-barrel" evidence="11">
    <location>
        <begin position="272"/>
        <end position="683"/>
    </location>
</feature>
<dbReference type="InterPro" id="IPR039426">
    <property type="entry name" value="TonB-dep_rcpt-like"/>
</dbReference>
<keyword evidence="5 9" id="KW-0798">TonB box</keyword>
<dbReference type="Gene3D" id="2.40.170.20">
    <property type="entry name" value="TonB-dependent receptor, beta-barrel domain"/>
    <property type="match status" value="1"/>
</dbReference>
<dbReference type="PROSITE" id="PS52016">
    <property type="entry name" value="TONB_DEPENDENT_REC_3"/>
    <property type="match status" value="1"/>
</dbReference>
<evidence type="ECO:0000256" key="7">
    <source>
        <dbReference type="ARBA" id="ARBA00023237"/>
    </source>
</evidence>
<keyword evidence="6 8" id="KW-0472">Membrane</keyword>
<dbReference type="PANTHER" id="PTHR30069">
    <property type="entry name" value="TONB-DEPENDENT OUTER MEMBRANE RECEPTOR"/>
    <property type="match status" value="1"/>
</dbReference>
<evidence type="ECO:0000256" key="1">
    <source>
        <dbReference type="ARBA" id="ARBA00004571"/>
    </source>
</evidence>
<evidence type="ECO:0000259" key="12">
    <source>
        <dbReference type="Pfam" id="PF07715"/>
    </source>
</evidence>
<proteinExistence type="inferred from homology"/>
<evidence type="ECO:0000313" key="14">
    <source>
        <dbReference type="Proteomes" id="UP001195624"/>
    </source>
</evidence>
<dbReference type="Pfam" id="PF00593">
    <property type="entry name" value="TonB_dep_Rec_b-barrel"/>
    <property type="match status" value="1"/>
</dbReference>
<dbReference type="EMBL" id="JAGGMQ010000001">
    <property type="protein sequence ID" value="MBP2171434.1"/>
    <property type="molecule type" value="Genomic_DNA"/>
</dbReference>
<keyword evidence="2 8" id="KW-0813">Transport</keyword>
<feature type="domain" description="TonB-dependent receptor plug" evidence="12">
    <location>
        <begin position="62"/>
        <end position="166"/>
    </location>
</feature>
<dbReference type="InterPro" id="IPR037066">
    <property type="entry name" value="Plug_dom_sf"/>
</dbReference>
<dbReference type="Pfam" id="PF07715">
    <property type="entry name" value="Plug"/>
    <property type="match status" value="1"/>
</dbReference>
<evidence type="ECO:0000256" key="8">
    <source>
        <dbReference type="PROSITE-ProRule" id="PRU01360"/>
    </source>
</evidence>
<evidence type="ECO:0000256" key="5">
    <source>
        <dbReference type="ARBA" id="ARBA00023077"/>
    </source>
</evidence>
<feature type="chain" id="PRO_5046267631" evidence="10">
    <location>
        <begin position="42"/>
        <end position="719"/>
    </location>
</feature>
<dbReference type="CDD" id="cd01347">
    <property type="entry name" value="ligand_gated_channel"/>
    <property type="match status" value="1"/>
</dbReference>
<dbReference type="Proteomes" id="UP001195624">
    <property type="component" value="Unassembled WGS sequence"/>
</dbReference>
<accession>A0ABS4PFK7</accession>
<keyword evidence="3 8" id="KW-1134">Transmembrane beta strand</keyword>